<protein>
    <submittedName>
        <fullName evidence="4">NAD(P)-binding protein</fullName>
    </submittedName>
</protein>
<accession>A0A2V1DQ69</accession>
<evidence type="ECO:0000256" key="1">
    <source>
        <dbReference type="ARBA" id="ARBA00006484"/>
    </source>
</evidence>
<dbReference type="PROSITE" id="PS00061">
    <property type="entry name" value="ADH_SHORT"/>
    <property type="match status" value="1"/>
</dbReference>
<sequence length="230" mass="25066">MSFPYKHVLLVGATSGIGSAMADLFISQDIKVTAVGRRRDRLDAFHPTIDAVFLNAGVQGRFLFNDPSSVDLSAFDKEILVNFTSFVHIVHAVLPHLLAHSTPTALLYTGSHVSLIPAPPMSAYCASKAALESFMTSVRAHLESTNVSLIHISTGPVQTEINDKLMGERGRSFGMPLDVFTKATWEKLQKGEKNIFVGPVGGSSEEQLAEIVDKREAAIDRMIQLLKKFA</sequence>
<dbReference type="Proteomes" id="UP000244855">
    <property type="component" value="Unassembled WGS sequence"/>
</dbReference>
<dbReference type="PRINTS" id="PR00081">
    <property type="entry name" value="GDHRDH"/>
</dbReference>
<dbReference type="OrthoDB" id="37659at2759"/>
<dbReference type="AlphaFoldDB" id="A0A2V1DQ69"/>
<dbReference type="SUPFAM" id="SSF51735">
    <property type="entry name" value="NAD(P)-binding Rossmann-fold domains"/>
    <property type="match status" value="1"/>
</dbReference>
<dbReference type="Pfam" id="PF00106">
    <property type="entry name" value="adh_short"/>
    <property type="match status" value="1"/>
</dbReference>
<dbReference type="PANTHER" id="PTHR43669:SF15">
    <property type="entry name" value="OXIDOREDUCTASE, SHORT-CHAIN DEHYDROGENASE_REDUCTASE FAMILY (AFU_ORTHOLOGUE AFUA_1G01330)"/>
    <property type="match status" value="1"/>
</dbReference>
<comment type="similarity">
    <text evidence="1">Belongs to the short-chain dehydrogenases/reductases (SDR) family.</text>
</comment>
<evidence type="ECO:0000256" key="3">
    <source>
        <dbReference type="ARBA" id="ARBA00023002"/>
    </source>
</evidence>
<evidence type="ECO:0000313" key="5">
    <source>
        <dbReference type="Proteomes" id="UP000244855"/>
    </source>
</evidence>
<organism evidence="4 5">
    <name type="scientific">Periconia macrospinosa</name>
    <dbReference type="NCBI Taxonomy" id="97972"/>
    <lineage>
        <taxon>Eukaryota</taxon>
        <taxon>Fungi</taxon>
        <taxon>Dikarya</taxon>
        <taxon>Ascomycota</taxon>
        <taxon>Pezizomycotina</taxon>
        <taxon>Dothideomycetes</taxon>
        <taxon>Pleosporomycetidae</taxon>
        <taxon>Pleosporales</taxon>
        <taxon>Massarineae</taxon>
        <taxon>Periconiaceae</taxon>
        <taxon>Periconia</taxon>
    </lineage>
</organism>
<name>A0A2V1DQ69_9PLEO</name>
<keyword evidence="5" id="KW-1185">Reference proteome</keyword>
<evidence type="ECO:0000313" key="4">
    <source>
        <dbReference type="EMBL" id="PVH99449.1"/>
    </source>
</evidence>
<keyword evidence="3" id="KW-0560">Oxidoreductase</keyword>
<evidence type="ECO:0000256" key="2">
    <source>
        <dbReference type="ARBA" id="ARBA00022857"/>
    </source>
</evidence>
<reference evidence="4 5" key="1">
    <citation type="journal article" date="2018" name="Sci. Rep.">
        <title>Comparative genomics provides insights into the lifestyle and reveals functional heterogeneity of dark septate endophytic fungi.</title>
        <authorList>
            <person name="Knapp D.G."/>
            <person name="Nemeth J.B."/>
            <person name="Barry K."/>
            <person name="Hainaut M."/>
            <person name="Henrissat B."/>
            <person name="Johnson J."/>
            <person name="Kuo A."/>
            <person name="Lim J.H.P."/>
            <person name="Lipzen A."/>
            <person name="Nolan M."/>
            <person name="Ohm R.A."/>
            <person name="Tamas L."/>
            <person name="Grigoriev I.V."/>
            <person name="Spatafora J.W."/>
            <person name="Nagy L.G."/>
            <person name="Kovacs G.M."/>
        </authorList>
    </citation>
    <scope>NUCLEOTIDE SEQUENCE [LARGE SCALE GENOMIC DNA]</scope>
    <source>
        <strain evidence="4 5">DSE2036</strain>
    </source>
</reference>
<dbReference type="Gene3D" id="3.40.50.720">
    <property type="entry name" value="NAD(P)-binding Rossmann-like Domain"/>
    <property type="match status" value="2"/>
</dbReference>
<dbReference type="STRING" id="97972.A0A2V1DQ69"/>
<dbReference type="EMBL" id="KZ805392">
    <property type="protein sequence ID" value="PVH99449.1"/>
    <property type="molecule type" value="Genomic_DNA"/>
</dbReference>
<keyword evidence="2" id="KW-0521">NADP</keyword>
<gene>
    <name evidence="4" type="ORF">DM02DRAFT_594328</name>
</gene>
<proteinExistence type="inferred from homology"/>
<dbReference type="InterPro" id="IPR020904">
    <property type="entry name" value="Sc_DH/Rdtase_CS"/>
</dbReference>
<dbReference type="InterPro" id="IPR002347">
    <property type="entry name" value="SDR_fam"/>
</dbReference>
<dbReference type="InterPro" id="IPR036291">
    <property type="entry name" value="NAD(P)-bd_dom_sf"/>
</dbReference>
<dbReference type="GO" id="GO:0016491">
    <property type="term" value="F:oxidoreductase activity"/>
    <property type="evidence" value="ECO:0007669"/>
    <property type="project" value="UniProtKB-KW"/>
</dbReference>
<dbReference type="PANTHER" id="PTHR43669">
    <property type="entry name" value="5-KETO-D-GLUCONATE 5-REDUCTASE"/>
    <property type="match status" value="1"/>
</dbReference>